<dbReference type="Proteomes" id="UP000220246">
    <property type="component" value="Unassembled WGS sequence"/>
</dbReference>
<dbReference type="EMBL" id="PDEA01000001">
    <property type="protein sequence ID" value="PEH90119.1"/>
    <property type="molecule type" value="Genomic_DNA"/>
</dbReference>
<reference evidence="3" key="1">
    <citation type="submission" date="2017-09" db="EMBL/GenBank/DDBJ databases">
        <title>FDA dAtabase for Regulatory Grade micrObial Sequences (FDA-ARGOS): Supporting development and validation of Infectious Disease Dx tests.</title>
        <authorList>
            <person name="Minogue T."/>
            <person name="Wolcott M."/>
            <person name="Wasieloski L."/>
            <person name="Aguilar W."/>
            <person name="Moore D."/>
            <person name="Tallon L."/>
            <person name="Sadzewicz L."/>
            <person name="Ott S."/>
            <person name="Zhao X."/>
            <person name="Nagaraj S."/>
            <person name="Vavikolanu K."/>
            <person name="Aluvathingal J."/>
            <person name="Nadendla S."/>
            <person name="Sichtig H."/>
        </authorList>
    </citation>
    <scope>NUCLEOTIDE SEQUENCE [LARGE SCALE GENOMIC DNA]</scope>
    <source>
        <strain evidence="3">FDAARGOS_394</strain>
    </source>
</reference>
<gene>
    <name evidence="2" type="ORF">CRM82_17320</name>
</gene>
<evidence type="ECO:0000313" key="2">
    <source>
        <dbReference type="EMBL" id="PEH90119.1"/>
    </source>
</evidence>
<dbReference type="AlphaFoldDB" id="A0A2A7UXP6"/>
<sequence>MSQEAPATPSLDKAIKDGQNEVTHPKTLEVFAKRHGDDLGKHHINFRGDIAEKFGYDKIFPTSQPKSSGYLVYIQGKSGKTGQEAFYQIMANQWGLLEVLARLD</sequence>
<name>A0A2A7UXP6_COMTR</name>
<dbReference type="RefSeq" id="WP_066533724.1">
    <property type="nucleotide sequence ID" value="NZ_DALZQJ010000029.1"/>
</dbReference>
<evidence type="ECO:0000313" key="3">
    <source>
        <dbReference type="Proteomes" id="UP000220246"/>
    </source>
</evidence>
<accession>A0A2A7UXP6</accession>
<evidence type="ECO:0000256" key="1">
    <source>
        <dbReference type="SAM" id="MobiDB-lite"/>
    </source>
</evidence>
<dbReference type="OrthoDB" id="8795023at2"/>
<proteinExistence type="predicted"/>
<organism evidence="2 3">
    <name type="scientific">Comamonas terrigena</name>
    <dbReference type="NCBI Taxonomy" id="32013"/>
    <lineage>
        <taxon>Bacteria</taxon>
        <taxon>Pseudomonadati</taxon>
        <taxon>Pseudomonadota</taxon>
        <taxon>Betaproteobacteria</taxon>
        <taxon>Burkholderiales</taxon>
        <taxon>Comamonadaceae</taxon>
        <taxon>Comamonas</taxon>
    </lineage>
</organism>
<comment type="caution">
    <text evidence="2">The sequence shown here is derived from an EMBL/GenBank/DDBJ whole genome shotgun (WGS) entry which is preliminary data.</text>
</comment>
<feature type="region of interest" description="Disordered" evidence="1">
    <location>
        <begin position="1"/>
        <end position="20"/>
    </location>
</feature>
<dbReference type="GeneID" id="80802383"/>
<protein>
    <submittedName>
        <fullName evidence="2">Uncharacterized protein</fullName>
    </submittedName>
</protein>
<keyword evidence="3" id="KW-1185">Reference proteome</keyword>